<dbReference type="GO" id="GO:0003677">
    <property type="term" value="F:DNA binding"/>
    <property type="evidence" value="ECO:0007669"/>
    <property type="project" value="InterPro"/>
</dbReference>
<feature type="domain" description="Topoisomerase 6 subunit A/Spo11 TOPRIM" evidence="1">
    <location>
        <begin position="16"/>
        <end position="72"/>
    </location>
</feature>
<dbReference type="PANTHER" id="PTHR10848:SF0">
    <property type="entry name" value="MEIOTIC RECOMBINATION PROTEIN SPO11"/>
    <property type="match status" value="1"/>
</dbReference>
<dbReference type="EMBL" id="FR824063">
    <property type="protein sequence ID" value="CCA16062.1"/>
    <property type="molecule type" value="Genomic_DNA"/>
</dbReference>
<dbReference type="InterPro" id="IPR034136">
    <property type="entry name" value="TOPRIM_Topo6A/Spo11"/>
</dbReference>
<reference evidence="2" key="1">
    <citation type="journal article" date="2011" name="PLoS Biol.">
        <title>Gene gain and loss during evolution of obligate parasitism in the white rust pathogen of Arabidopsis thaliana.</title>
        <authorList>
            <person name="Kemen E."/>
            <person name="Gardiner A."/>
            <person name="Schultz-Larsen T."/>
            <person name="Kemen A.C."/>
            <person name="Balmuth A.L."/>
            <person name="Robert-Seilaniantz A."/>
            <person name="Bailey K."/>
            <person name="Holub E."/>
            <person name="Studholme D.J."/>
            <person name="Maclean D."/>
            <person name="Jones J.D."/>
        </authorList>
    </citation>
    <scope>NUCLEOTIDE SEQUENCE</scope>
</reference>
<dbReference type="GO" id="GO:0000706">
    <property type="term" value="P:meiotic DNA double-strand break processing"/>
    <property type="evidence" value="ECO:0007669"/>
    <property type="project" value="TreeGrafter"/>
</dbReference>
<accession>F0W4M8</accession>
<name>F0W4M8_9STRA</name>
<sequence>MYLSQYHILFMIQICREDSFIERLPCVLVTGRGFPDLSTRIFVRNLSDILQIPVLGLCDCNPFGLSIMVSFRKIFIR</sequence>
<dbReference type="HOGENOM" id="CLU_2643168_0_0_1"/>
<evidence type="ECO:0000313" key="2">
    <source>
        <dbReference type="EMBL" id="CCA16062.1"/>
    </source>
</evidence>
<dbReference type="GO" id="GO:0003918">
    <property type="term" value="F:DNA topoisomerase type II (double strand cut, ATP-hydrolyzing) activity"/>
    <property type="evidence" value="ECO:0007669"/>
    <property type="project" value="InterPro"/>
</dbReference>
<organism evidence="2">
    <name type="scientific">Albugo laibachii Nc14</name>
    <dbReference type="NCBI Taxonomy" id="890382"/>
    <lineage>
        <taxon>Eukaryota</taxon>
        <taxon>Sar</taxon>
        <taxon>Stramenopiles</taxon>
        <taxon>Oomycota</taxon>
        <taxon>Peronosporomycetes</taxon>
        <taxon>Albuginales</taxon>
        <taxon>Albuginaceae</taxon>
        <taxon>Albugo</taxon>
    </lineage>
</organism>
<dbReference type="Pfam" id="PF21180">
    <property type="entry name" value="TOP6A-Spo11_Toprim"/>
    <property type="match status" value="1"/>
</dbReference>
<reference evidence="2" key="2">
    <citation type="submission" date="2011-02" db="EMBL/GenBank/DDBJ databases">
        <authorList>
            <person name="MacLean D."/>
        </authorList>
    </citation>
    <scope>NUCLEOTIDE SEQUENCE</scope>
</reference>
<gene>
    <name evidence="2" type="primary">AlNc14C18G1849</name>
    <name evidence="2" type="ORF">ALNC14_022050</name>
</gene>
<dbReference type="InterPro" id="IPR002815">
    <property type="entry name" value="Spo11/TopoVI_A"/>
</dbReference>
<dbReference type="GO" id="GO:0042138">
    <property type="term" value="P:meiotic DNA double-strand break formation"/>
    <property type="evidence" value="ECO:0007669"/>
    <property type="project" value="TreeGrafter"/>
</dbReference>
<dbReference type="GO" id="GO:0000228">
    <property type="term" value="C:nuclear chromosome"/>
    <property type="evidence" value="ECO:0007669"/>
    <property type="project" value="TreeGrafter"/>
</dbReference>
<proteinExistence type="predicted"/>
<dbReference type="PANTHER" id="PTHR10848">
    <property type="entry name" value="MEIOTIC RECOMBINATION PROTEIN SPO11"/>
    <property type="match status" value="1"/>
</dbReference>
<dbReference type="SUPFAM" id="SSF56726">
    <property type="entry name" value="DNA topoisomerase IV, alpha subunit"/>
    <property type="match status" value="1"/>
</dbReference>
<dbReference type="Gene3D" id="3.40.1360.10">
    <property type="match status" value="1"/>
</dbReference>
<dbReference type="PRINTS" id="PR01550">
    <property type="entry name" value="TOP6AFAMILY"/>
</dbReference>
<dbReference type="GO" id="GO:0007131">
    <property type="term" value="P:reciprocal meiotic recombination"/>
    <property type="evidence" value="ECO:0007669"/>
    <property type="project" value="TreeGrafter"/>
</dbReference>
<protein>
    <submittedName>
        <fullName evidence="2">Uncharacterized protein AlNc14C18G1849</fullName>
    </submittedName>
</protein>
<evidence type="ECO:0000259" key="1">
    <source>
        <dbReference type="Pfam" id="PF21180"/>
    </source>
</evidence>
<dbReference type="InterPro" id="IPR036078">
    <property type="entry name" value="Spo11/TopoVI_A_sf"/>
</dbReference>
<dbReference type="AlphaFoldDB" id="F0W4M8"/>